<dbReference type="RefSeq" id="WP_181536972.1">
    <property type="nucleotide sequence ID" value="NZ_JACDUU010000002.1"/>
</dbReference>
<dbReference type="NCBIfam" id="NF041644">
    <property type="entry name" value="CBO0543_fam"/>
    <property type="match status" value="1"/>
</dbReference>
<evidence type="ECO:0000313" key="3">
    <source>
        <dbReference type="Proteomes" id="UP000580891"/>
    </source>
</evidence>
<reference evidence="2 3" key="1">
    <citation type="submission" date="2020-07" db="EMBL/GenBank/DDBJ databases">
        <title>Genomic Encyclopedia of Type Strains, Phase IV (KMG-IV): sequencing the most valuable type-strain genomes for metagenomic binning, comparative biology and taxonomic classification.</title>
        <authorList>
            <person name="Goeker M."/>
        </authorList>
    </citation>
    <scope>NUCLEOTIDE SEQUENCE [LARGE SCALE GENOMIC DNA]</scope>
    <source>
        <strain evidence="2 3">DSM 25220</strain>
    </source>
</reference>
<feature type="transmembrane region" description="Helical" evidence="1">
    <location>
        <begin position="129"/>
        <end position="145"/>
    </location>
</feature>
<evidence type="ECO:0000313" key="2">
    <source>
        <dbReference type="EMBL" id="MBA2871130.1"/>
    </source>
</evidence>
<feature type="transmembrane region" description="Helical" evidence="1">
    <location>
        <begin position="64"/>
        <end position="86"/>
    </location>
</feature>
<protein>
    <recommendedName>
        <fullName evidence="4">Group-specific protein</fullName>
    </recommendedName>
</protein>
<gene>
    <name evidence="2" type="ORF">HNQ85_001400</name>
</gene>
<keyword evidence="1" id="KW-0812">Transmembrane</keyword>
<comment type="caution">
    <text evidence="2">The sequence shown here is derived from an EMBL/GenBank/DDBJ whole genome shotgun (WGS) entry which is preliminary data.</text>
</comment>
<organism evidence="2 3">
    <name type="scientific">[Anoxybacillus] calidus</name>
    <dbReference type="NCBI Taxonomy" id="575178"/>
    <lineage>
        <taxon>Bacteria</taxon>
        <taxon>Bacillati</taxon>
        <taxon>Bacillota</taxon>
        <taxon>Bacilli</taxon>
        <taxon>Bacillales</taxon>
        <taxon>Anoxybacillaceae</taxon>
        <taxon>Paranoxybacillus</taxon>
    </lineage>
</organism>
<dbReference type="EMBL" id="JACDUU010000002">
    <property type="protein sequence ID" value="MBA2871130.1"/>
    <property type="molecule type" value="Genomic_DNA"/>
</dbReference>
<keyword evidence="1" id="KW-1133">Transmembrane helix</keyword>
<proteinExistence type="predicted"/>
<keyword evidence="1" id="KW-0472">Membrane</keyword>
<dbReference type="Proteomes" id="UP000580891">
    <property type="component" value="Unassembled WGS sequence"/>
</dbReference>
<feature type="transmembrane region" description="Helical" evidence="1">
    <location>
        <begin position="27"/>
        <end position="44"/>
    </location>
</feature>
<feature type="transmembrane region" description="Helical" evidence="1">
    <location>
        <begin position="93"/>
        <end position="109"/>
    </location>
</feature>
<dbReference type="InterPro" id="IPR048147">
    <property type="entry name" value="CBO0543-like"/>
</dbReference>
<evidence type="ECO:0000256" key="1">
    <source>
        <dbReference type="SAM" id="Phobius"/>
    </source>
</evidence>
<keyword evidence="3" id="KW-1185">Reference proteome</keyword>
<sequence>MSTAKHSKKWNSQLSQRKPFSARNKHFSAYISTILFASWIGTYLDLYLVGKQLYSFPVRPYSSIFTINIVFTLVGLPILTTFFLYFIEKLKTWKKGVFIVIISLMMTLIEKQSEAIGWFVHNDQWEHSYSFFGYLLFMTIIWKFYRWMSSI</sequence>
<dbReference type="AlphaFoldDB" id="A0A7V9YZG2"/>
<evidence type="ECO:0008006" key="4">
    <source>
        <dbReference type="Google" id="ProtNLM"/>
    </source>
</evidence>
<accession>A0A7V9YZG2</accession>
<name>A0A7V9YZG2_9BACL</name>